<evidence type="ECO:0000313" key="1">
    <source>
        <dbReference type="EMBL" id="OLP88099.1"/>
    </source>
</evidence>
<name>A0A1Q9CYU7_SYMMI</name>
<keyword evidence="2" id="KW-1185">Reference proteome</keyword>
<dbReference type="AlphaFoldDB" id="A0A1Q9CYU7"/>
<proteinExistence type="predicted"/>
<protein>
    <submittedName>
        <fullName evidence="1">Uncharacterized protein</fullName>
    </submittedName>
</protein>
<dbReference type="OrthoDB" id="419925at2759"/>
<sequence length="350" mass="38577">MGLEWPAAAQRLTLEVIIHLIEFSKIDAVARLSSTGRAGKAAVGCVLSPERVAAIKTWRDVIWSAQLPVLQRAVEAAVAPPLPPAARVAILDAFGEVAYRRNLCPWRVRAICFTRAGRTAGEAPRRAMVRFDFRCPRRHGLLQPVRGVPAAYRLRSSTDDLMLLCSHCGRDQIEEDEMILHCPRFGCCYDLCLSCAEALVTHRRSDKDAQRCQRQVALDDRCRYDTVSCSASLSELRDFAPSLVPHEAHFGEKYARVSPRRKRPRMRSPQHAVHMESRYATTGSGVGARVDCLLCDAAWCNQGPAHYLTGARLQTPSAELATARGKACEELLAPLAPTAPDLSGDDNTPL</sequence>
<gene>
    <name evidence="1" type="ORF">AK812_SmicGene30613</name>
</gene>
<evidence type="ECO:0000313" key="2">
    <source>
        <dbReference type="Proteomes" id="UP000186817"/>
    </source>
</evidence>
<comment type="caution">
    <text evidence="1">The sequence shown here is derived from an EMBL/GenBank/DDBJ whole genome shotgun (WGS) entry which is preliminary data.</text>
</comment>
<dbReference type="EMBL" id="LSRX01000829">
    <property type="protein sequence ID" value="OLP88099.1"/>
    <property type="molecule type" value="Genomic_DNA"/>
</dbReference>
<accession>A0A1Q9CYU7</accession>
<reference evidence="1 2" key="1">
    <citation type="submission" date="2016-02" db="EMBL/GenBank/DDBJ databases">
        <title>Genome analysis of coral dinoflagellate symbionts highlights evolutionary adaptations to a symbiotic lifestyle.</title>
        <authorList>
            <person name="Aranda M."/>
            <person name="Li Y."/>
            <person name="Liew Y.J."/>
            <person name="Baumgarten S."/>
            <person name="Simakov O."/>
            <person name="Wilson M."/>
            <person name="Piel J."/>
            <person name="Ashoor H."/>
            <person name="Bougouffa S."/>
            <person name="Bajic V.B."/>
            <person name="Ryu T."/>
            <person name="Ravasi T."/>
            <person name="Bayer T."/>
            <person name="Micklem G."/>
            <person name="Kim H."/>
            <person name="Bhak J."/>
            <person name="Lajeunesse T.C."/>
            <person name="Voolstra C.R."/>
        </authorList>
    </citation>
    <scope>NUCLEOTIDE SEQUENCE [LARGE SCALE GENOMIC DNA]</scope>
    <source>
        <strain evidence="1 2">CCMP2467</strain>
    </source>
</reference>
<organism evidence="1 2">
    <name type="scientific">Symbiodinium microadriaticum</name>
    <name type="common">Dinoflagellate</name>
    <name type="synonym">Zooxanthella microadriatica</name>
    <dbReference type="NCBI Taxonomy" id="2951"/>
    <lineage>
        <taxon>Eukaryota</taxon>
        <taxon>Sar</taxon>
        <taxon>Alveolata</taxon>
        <taxon>Dinophyceae</taxon>
        <taxon>Suessiales</taxon>
        <taxon>Symbiodiniaceae</taxon>
        <taxon>Symbiodinium</taxon>
    </lineage>
</organism>
<dbReference type="Proteomes" id="UP000186817">
    <property type="component" value="Unassembled WGS sequence"/>
</dbReference>